<feature type="transmembrane region" description="Helical" evidence="1">
    <location>
        <begin position="126"/>
        <end position="150"/>
    </location>
</feature>
<reference evidence="2" key="1">
    <citation type="journal article" date="2023" name="Mol. Phylogenet. Evol.">
        <title>Genome-scale phylogeny and comparative genomics of the fungal order Sordariales.</title>
        <authorList>
            <person name="Hensen N."/>
            <person name="Bonometti L."/>
            <person name="Westerberg I."/>
            <person name="Brannstrom I.O."/>
            <person name="Guillou S."/>
            <person name="Cros-Aarteil S."/>
            <person name="Calhoun S."/>
            <person name="Haridas S."/>
            <person name="Kuo A."/>
            <person name="Mondo S."/>
            <person name="Pangilinan J."/>
            <person name="Riley R."/>
            <person name="LaButti K."/>
            <person name="Andreopoulos B."/>
            <person name="Lipzen A."/>
            <person name="Chen C."/>
            <person name="Yan M."/>
            <person name="Daum C."/>
            <person name="Ng V."/>
            <person name="Clum A."/>
            <person name="Steindorff A."/>
            <person name="Ohm R.A."/>
            <person name="Martin F."/>
            <person name="Silar P."/>
            <person name="Natvig D.O."/>
            <person name="Lalanne C."/>
            <person name="Gautier V."/>
            <person name="Ament-Velasquez S.L."/>
            <person name="Kruys A."/>
            <person name="Hutchinson M.I."/>
            <person name="Powell A.J."/>
            <person name="Barry K."/>
            <person name="Miller A.N."/>
            <person name="Grigoriev I.V."/>
            <person name="Debuchy R."/>
            <person name="Gladieux P."/>
            <person name="Hiltunen Thoren M."/>
            <person name="Johannesson H."/>
        </authorList>
    </citation>
    <scope>NUCLEOTIDE SEQUENCE</scope>
    <source>
        <strain evidence="2">PSN243</strain>
    </source>
</reference>
<proteinExistence type="predicted"/>
<evidence type="ECO:0000313" key="3">
    <source>
        <dbReference type="Proteomes" id="UP001321760"/>
    </source>
</evidence>
<dbReference type="AlphaFoldDB" id="A0AAV9GK62"/>
<gene>
    <name evidence="2" type="ORF">QBC34DRAFT_407247</name>
</gene>
<organism evidence="2 3">
    <name type="scientific">Podospora aff. communis PSN243</name>
    <dbReference type="NCBI Taxonomy" id="3040156"/>
    <lineage>
        <taxon>Eukaryota</taxon>
        <taxon>Fungi</taxon>
        <taxon>Dikarya</taxon>
        <taxon>Ascomycota</taxon>
        <taxon>Pezizomycotina</taxon>
        <taxon>Sordariomycetes</taxon>
        <taxon>Sordariomycetidae</taxon>
        <taxon>Sordariales</taxon>
        <taxon>Podosporaceae</taxon>
        <taxon>Podospora</taxon>
    </lineage>
</organism>
<keyword evidence="1" id="KW-0472">Membrane</keyword>
<dbReference type="EMBL" id="MU865943">
    <property type="protein sequence ID" value="KAK4448344.1"/>
    <property type="molecule type" value="Genomic_DNA"/>
</dbReference>
<feature type="transmembrane region" description="Helical" evidence="1">
    <location>
        <begin position="82"/>
        <end position="106"/>
    </location>
</feature>
<comment type="caution">
    <text evidence="2">The sequence shown here is derived from an EMBL/GenBank/DDBJ whole genome shotgun (WGS) entry which is preliminary data.</text>
</comment>
<dbReference type="Proteomes" id="UP001321760">
    <property type="component" value="Unassembled WGS sequence"/>
</dbReference>
<accession>A0AAV9GK62</accession>
<name>A0AAV9GK62_9PEZI</name>
<evidence type="ECO:0000256" key="1">
    <source>
        <dbReference type="SAM" id="Phobius"/>
    </source>
</evidence>
<reference evidence="2" key="2">
    <citation type="submission" date="2023-05" db="EMBL/GenBank/DDBJ databases">
        <authorList>
            <consortium name="Lawrence Berkeley National Laboratory"/>
            <person name="Steindorff A."/>
            <person name="Hensen N."/>
            <person name="Bonometti L."/>
            <person name="Westerberg I."/>
            <person name="Brannstrom I.O."/>
            <person name="Guillou S."/>
            <person name="Cros-Aarteil S."/>
            <person name="Calhoun S."/>
            <person name="Haridas S."/>
            <person name="Kuo A."/>
            <person name="Mondo S."/>
            <person name="Pangilinan J."/>
            <person name="Riley R."/>
            <person name="Labutti K."/>
            <person name="Andreopoulos B."/>
            <person name="Lipzen A."/>
            <person name="Chen C."/>
            <person name="Yanf M."/>
            <person name="Daum C."/>
            <person name="Ng V."/>
            <person name="Clum A."/>
            <person name="Ohm R."/>
            <person name="Martin F."/>
            <person name="Silar P."/>
            <person name="Natvig D."/>
            <person name="Lalanne C."/>
            <person name="Gautier V."/>
            <person name="Ament-Velasquez S.L."/>
            <person name="Kruys A."/>
            <person name="Hutchinson M.I."/>
            <person name="Powell A.J."/>
            <person name="Barry K."/>
            <person name="Miller A.N."/>
            <person name="Grigoriev I.V."/>
            <person name="Debuchy R."/>
            <person name="Gladieux P."/>
            <person name="Thoren M.H."/>
            <person name="Johannesson H."/>
        </authorList>
    </citation>
    <scope>NUCLEOTIDE SEQUENCE</scope>
    <source>
        <strain evidence="2">PSN243</strain>
    </source>
</reference>
<protein>
    <submittedName>
        <fullName evidence="2">Uncharacterized protein</fullName>
    </submittedName>
</protein>
<evidence type="ECO:0000313" key="2">
    <source>
        <dbReference type="EMBL" id="KAK4448344.1"/>
    </source>
</evidence>
<keyword evidence="1" id="KW-0812">Transmembrane</keyword>
<feature type="transmembrane region" description="Helical" evidence="1">
    <location>
        <begin position="562"/>
        <end position="589"/>
    </location>
</feature>
<keyword evidence="1" id="KW-1133">Transmembrane helix</keyword>
<sequence>MASGYLYSRGQSTPTSEIVEIPFQTLPPTRPASNGKQKTSEAYDSAAFQSPLLRASSGSPERPAWGWPRMPRPLRRGTWETVFSLIGDIILICSWLTVAAFAIGIAKSGGVAKSDLALSEELLSQARIIAPTLFPILFAATIGRCLRLVAMYRVEQGERLGVLDQLQGSQSFVATLITAVTLRGTTFLTILLVVTWALSPLGGQASFRSFYWQGNMTETAIVYPYLSANNTENVIAASSDRATYLAQANALFSAVLIGTRDSTDSPMDVWGNVKIPSLAAVAKTRQADPDGWFELGSSGVNTTEYSSLIGLPVGMGEATNASTRFSLETSYWTLDCPWLGKTVDRPAKEISEVMPYNYSLTAGSALQVWTDRRLGIGSEGSAEWPNRARRVAFRIDDWDPIIIECTIQTEYVETEITCQKTACGANKIRKSKLPRPSPNITTLDYEVTPQSPYFMNLVTAVPGRNARPSGLSGFIDTLLFGVPTNDGAGLNITIANPRRYGELLAQALNTYWLANVGMDWVTGQRSGNYSSEVQSRQGTTVRFEQAAGAIWTEEPIFTYSKAWLALLFIAVLVALGACVANVVLSSYLVRSPHLLMNFTTMARDSPFVQAPPGGSALSDFDRSNMMRNARVRYGDVAAGEPIGRIAIGTIGNRRGSGGRVAPLDKSRMYD</sequence>
<keyword evidence="3" id="KW-1185">Reference proteome</keyword>
<feature type="transmembrane region" description="Helical" evidence="1">
    <location>
        <begin position="171"/>
        <end position="198"/>
    </location>
</feature>